<evidence type="ECO:0000256" key="9">
    <source>
        <dbReference type="ARBA" id="ARBA00032215"/>
    </source>
</evidence>
<dbReference type="InterPro" id="IPR009083">
    <property type="entry name" value="TFIIA_a-hlx"/>
</dbReference>
<dbReference type="AlphaFoldDB" id="A0A9N8JD81"/>
<dbReference type="PANTHER" id="PTHR10966">
    <property type="entry name" value="TRANSCRIPTION INITIATION FACTOR IIA SUBUNIT 2"/>
    <property type="match status" value="1"/>
</dbReference>
<evidence type="ECO:0000259" key="10">
    <source>
        <dbReference type="Pfam" id="PF02268"/>
    </source>
</evidence>
<feature type="domain" description="Transcription initiation factor IIA gamma subunit N-terminal" evidence="10">
    <location>
        <begin position="37"/>
        <end position="75"/>
    </location>
</feature>
<feature type="non-terminal residue" evidence="12">
    <location>
        <position position="1"/>
    </location>
</feature>
<reference evidence="12" key="1">
    <citation type="submission" date="2020-06" db="EMBL/GenBank/DDBJ databases">
        <authorList>
            <person name="Onetto C."/>
        </authorList>
    </citation>
    <scope>NUCLEOTIDE SEQUENCE</scope>
</reference>
<keyword evidence="13" id="KW-1185">Reference proteome</keyword>
<accession>A0A9N8JD81</accession>
<dbReference type="InterPro" id="IPR003194">
    <property type="entry name" value="TFIIA_gsu"/>
</dbReference>
<comment type="similarity">
    <text evidence="2">Belongs to the TFIIA subunit 2 family.</text>
</comment>
<sequence>PTSNMAEQVKYYEMYRNASLVQQPNTLTLISRLNIYSIGGTLADTLDDLISSRRIEPQLAIKIMTNFDQVIAQVLGDKVKARMSFKGHLDTYRFCDDVWTFILKDIKFKLDNSQTIEVEKVRIVSLLNANSPHNTGKK</sequence>
<dbReference type="CDD" id="cd10014">
    <property type="entry name" value="TFIIA_gamma_C"/>
    <property type="match status" value="1"/>
</dbReference>
<dbReference type="EMBL" id="CAIJEN010000002">
    <property type="protein sequence ID" value="CAD0082953.1"/>
    <property type="molecule type" value="Genomic_DNA"/>
</dbReference>
<evidence type="ECO:0000256" key="7">
    <source>
        <dbReference type="ARBA" id="ARBA00024733"/>
    </source>
</evidence>
<evidence type="ECO:0000256" key="2">
    <source>
        <dbReference type="ARBA" id="ARBA00007675"/>
    </source>
</evidence>
<organism evidence="12 13">
    <name type="scientific">Aureobasidium vineae</name>
    <dbReference type="NCBI Taxonomy" id="2773715"/>
    <lineage>
        <taxon>Eukaryota</taxon>
        <taxon>Fungi</taxon>
        <taxon>Dikarya</taxon>
        <taxon>Ascomycota</taxon>
        <taxon>Pezizomycotina</taxon>
        <taxon>Dothideomycetes</taxon>
        <taxon>Dothideomycetidae</taxon>
        <taxon>Dothideales</taxon>
        <taxon>Saccotheciaceae</taxon>
        <taxon>Aureobasidium</taxon>
    </lineage>
</organism>
<dbReference type="Pfam" id="PF02751">
    <property type="entry name" value="TFIIA_gamma_C"/>
    <property type="match status" value="1"/>
</dbReference>
<evidence type="ECO:0000256" key="1">
    <source>
        <dbReference type="ARBA" id="ARBA00004123"/>
    </source>
</evidence>
<dbReference type="SUPFAM" id="SSF50784">
    <property type="entry name" value="Transcription factor IIA (TFIIA), beta-barrel domain"/>
    <property type="match status" value="1"/>
</dbReference>
<evidence type="ECO:0000256" key="4">
    <source>
        <dbReference type="ARBA" id="ARBA00023015"/>
    </source>
</evidence>
<dbReference type="GO" id="GO:0005672">
    <property type="term" value="C:transcription factor TFIIA complex"/>
    <property type="evidence" value="ECO:0007669"/>
    <property type="project" value="InterPro"/>
</dbReference>
<protein>
    <recommendedName>
        <fullName evidence="3">Transcription initiation factor IIA subunit 2</fullName>
    </recommendedName>
    <alternativeName>
        <fullName evidence="9">General transcription factor IIA subunit 2</fullName>
    </alternativeName>
    <alternativeName>
        <fullName evidence="8">Transcription initiation factor IIA small chain</fullName>
    </alternativeName>
</protein>
<dbReference type="Pfam" id="PF02268">
    <property type="entry name" value="TFIIA_gamma_N"/>
    <property type="match status" value="1"/>
</dbReference>
<evidence type="ECO:0000313" key="12">
    <source>
        <dbReference type="EMBL" id="CAD0082953.1"/>
    </source>
</evidence>
<dbReference type="SUPFAM" id="SSF47396">
    <property type="entry name" value="Transcription factor IIA (TFIIA), alpha-helical domain"/>
    <property type="match status" value="1"/>
</dbReference>
<evidence type="ECO:0000256" key="5">
    <source>
        <dbReference type="ARBA" id="ARBA00023163"/>
    </source>
</evidence>
<dbReference type="Gene3D" id="2.30.18.10">
    <property type="entry name" value="Transcription factor IIA (TFIIA), beta-barrel domain"/>
    <property type="match status" value="1"/>
</dbReference>
<comment type="function">
    <text evidence="7">TFIIA is a component of the transcription machinery of RNA polymerase II and plays an important role in transcriptional activation. TFIIA in a complex with TBP mediates transcriptional activity.</text>
</comment>
<keyword evidence="4" id="KW-0805">Transcription regulation</keyword>
<dbReference type="InterPro" id="IPR015872">
    <property type="entry name" value="TFIIA_gsu_N"/>
</dbReference>
<dbReference type="FunFam" id="2.30.18.10:FF:000003">
    <property type="entry name" value="Transcription initiation factor IIA subunit 2"/>
    <property type="match status" value="1"/>
</dbReference>
<gene>
    <name evidence="12" type="ORF">AWRI4619_LOCUS1520</name>
</gene>
<evidence type="ECO:0000256" key="8">
    <source>
        <dbReference type="ARBA" id="ARBA00029848"/>
    </source>
</evidence>
<dbReference type="GO" id="GO:0006367">
    <property type="term" value="P:transcription initiation at RNA polymerase II promoter"/>
    <property type="evidence" value="ECO:0007669"/>
    <property type="project" value="InterPro"/>
</dbReference>
<dbReference type="InterPro" id="IPR009088">
    <property type="entry name" value="TFIIA_b-brl"/>
</dbReference>
<keyword evidence="5" id="KW-0804">Transcription</keyword>
<comment type="caution">
    <text evidence="12">The sequence shown here is derived from an EMBL/GenBank/DDBJ whole genome shotgun (WGS) entry which is preliminary data.</text>
</comment>
<proteinExistence type="inferred from homology"/>
<dbReference type="InterPro" id="IPR015871">
    <property type="entry name" value="TFIIA_gsu_C"/>
</dbReference>
<evidence type="ECO:0000313" key="13">
    <source>
        <dbReference type="Proteomes" id="UP000716446"/>
    </source>
</evidence>
<evidence type="ECO:0000256" key="6">
    <source>
        <dbReference type="ARBA" id="ARBA00023242"/>
    </source>
</evidence>
<dbReference type="Proteomes" id="UP000716446">
    <property type="component" value="Unassembled WGS sequence"/>
</dbReference>
<evidence type="ECO:0000259" key="11">
    <source>
        <dbReference type="Pfam" id="PF02751"/>
    </source>
</evidence>
<keyword evidence="6" id="KW-0539">Nucleus</keyword>
<comment type="subcellular location">
    <subcellularLocation>
        <location evidence="1">Nucleus</location>
    </subcellularLocation>
</comment>
<dbReference type="Gene3D" id="1.10.287.190">
    <property type="entry name" value="Transcription factor IIA gamma subunit, alpha-helical domain"/>
    <property type="match status" value="1"/>
</dbReference>
<evidence type="ECO:0000256" key="3">
    <source>
        <dbReference type="ARBA" id="ARBA00019928"/>
    </source>
</evidence>
<name>A0A9N8JD81_9PEZI</name>
<feature type="domain" description="Transcription initiation factor IIA gamma subunit C-terminal" evidence="11">
    <location>
        <begin position="86"/>
        <end position="125"/>
    </location>
</feature>